<reference evidence="6" key="2">
    <citation type="submission" date="2025-09" db="UniProtKB">
        <authorList>
            <consortium name="Ensembl"/>
        </authorList>
    </citation>
    <scope>IDENTIFICATION</scope>
</reference>
<dbReference type="FunFam" id="2.60.120.740:FF:000003">
    <property type="entry name" value="Protein eva-1 homolog C"/>
    <property type="match status" value="3"/>
</dbReference>
<accession>A0A8C6SHD4</accession>
<feature type="domain" description="SUEL-type lectin" evidence="5">
    <location>
        <begin position="229"/>
        <end position="320"/>
    </location>
</feature>
<evidence type="ECO:0000259" key="5">
    <source>
        <dbReference type="PROSITE" id="PS50228"/>
    </source>
</evidence>
<feature type="domain" description="SUEL-type lectin" evidence="5">
    <location>
        <begin position="29"/>
        <end position="120"/>
    </location>
</feature>
<reference evidence="6" key="1">
    <citation type="submission" date="2025-08" db="UniProtKB">
        <authorList>
            <consortium name="Ensembl"/>
        </authorList>
    </citation>
    <scope>IDENTIFICATION</scope>
</reference>
<name>A0A8C6SHD4_9GOBI</name>
<dbReference type="Gene3D" id="2.60.120.740">
    <property type="match status" value="3"/>
</dbReference>
<evidence type="ECO:0000256" key="2">
    <source>
        <dbReference type="ARBA" id="ARBA00022734"/>
    </source>
</evidence>
<keyword evidence="7" id="KW-1185">Reference proteome</keyword>
<dbReference type="InterPro" id="IPR000922">
    <property type="entry name" value="Lectin_gal-bd_dom"/>
</dbReference>
<keyword evidence="4" id="KW-0732">Signal</keyword>
<protein>
    <recommendedName>
        <fullName evidence="5">SUEL-type lectin domain-containing protein</fullName>
    </recommendedName>
</protein>
<evidence type="ECO:0000313" key="6">
    <source>
        <dbReference type="Ensembl" id="ENSNMLP00000006293.1"/>
    </source>
</evidence>
<keyword evidence="1" id="KW-0348">Hemagglutinin</keyword>
<evidence type="ECO:0000256" key="3">
    <source>
        <dbReference type="ARBA" id="ARBA00022737"/>
    </source>
</evidence>
<keyword evidence="3" id="KW-0677">Repeat</keyword>
<dbReference type="Proteomes" id="UP000694523">
    <property type="component" value="Unplaced"/>
</dbReference>
<feature type="signal peptide" evidence="4">
    <location>
        <begin position="1"/>
        <end position="24"/>
    </location>
</feature>
<feature type="domain" description="SUEL-type lectin" evidence="5">
    <location>
        <begin position="129"/>
        <end position="220"/>
    </location>
</feature>
<sequence length="326" mass="35561">MQRLIMQRLSLSVFLATACLFVRAEERTACELSTADLTCGLGQVINIDSADYGRSDHTTCSQGRPSQQLQNVNCASSGATNRMAEMCDGKSHCSVTASNSVFDDPCYGTYKYLQVSYSCKCKAIEQKTVCELSTADLTCGLGQVINIDSADYGRHDRTTCSQGRPSEQLQIVNCASSGATNRVAEMCNGKSHCSVRASNSVFGDPCYGTYKYLQVSYSCKCKALARMVSCEEDTVDLSCHSGKVICIDKAVYGRHDTTTCSHGRPSEQLQNVNCSSSTANDHMANMCNGLDRCTIEVVKSMFEDPCQGTYKYLQLDFSCVEPCVTR</sequence>
<dbReference type="Pfam" id="PF02140">
    <property type="entry name" value="SUEL_Lectin"/>
    <property type="match status" value="3"/>
</dbReference>
<dbReference type="PROSITE" id="PS51257">
    <property type="entry name" value="PROKAR_LIPOPROTEIN"/>
    <property type="match status" value="1"/>
</dbReference>
<feature type="chain" id="PRO_5034737104" description="SUEL-type lectin domain-containing protein" evidence="4">
    <location>
        <begin position="25"/>
        <end position="326"/>
    </location>
</feature>
<dbReference type="GO" id="GO:0030246">
    <property type="term" value="F:carbohydrate binding"/>
    <property type="evidence" value="ECO:0007669"/>
    <property type="project" value="UniProtKB-KW"/>
</dbReference>
<evidence type="ECO:0000256" key="4">
    <source>
        <dbReference type="SAM" id="SignalP"/>
    </source>
</evidence>
<proteinExistence type="predicted"/>
<dbReference type="AlphaFoldDB" id="A0A8C6SHD4"/>
<dbReference type="InterPro" id="IPR043159">
    <property type="entry name" value="Lectin_gal-bd_sf"/>
</dbReference>
<dbReference type="PANTHER" id="PTHR46780">
    <property type="entry name" value="PROTEIN EVA-1"/>
    <property type="match status" value="1"/>
</dbReference>
<evidence type="ECO:0000256" key="1">
    <source>
        <dbReference type="ARBA" id="ARBA00022546"/>
    </source>
</evidence>
<organism evidence="6 7">
    <name type="scientific">Neogobius melanostomus</name>
    <name type="common">round goby</name>
    <dbReference type="NCBI Taxonomy" id="47308"/>
    <lineage>
        <taxon>Eukaryota</taxon>
        <taxon>Metazoa</taxon>
        <taxon>Chordata</taxon>
        <taxon>Craniata</taxon>
        <taxon>Vertebrata</taxon>
        <taxon>Euteleostomi</taxon>
        <taxon>Actinopterygii</taxon>
        <taxon>Neopterygii</taxon>
        <taxon>Teleostei</taxon>
        <taxon>Neoteleostei</taxon>
        <taxon>Acanthomorphata</taxon>
        <taxon>Gobiaria</taxon>
        <taxon>Gobiiformes</taxon>
        <taxon>Gobioidei</taxon>
        <taxon>Gobiidae</taxon>
        <taxon>Benthophilinae</taxon>
        <taxon>Neogobiini</taxon>
        <taxon>Neogobius</taxon>
    </lineage>
</organism>
<keyword evidence="2" id="KW-0430">Lectin</keyword>
<dbReference type="Ensembl" id="ENSNMLT00000007197.1">
    <property type="protein sequence ID" value="ENSNMLP00000006293.1"/>
    <property type="gene ID" value="ENSNMLG00000004574.1"/>
</dbReference>
<dbReference type="PROSITE" id="PS50228">
    <property type="entry name" value="SUEL_LECTIN"/>
    <property type="match status" value="3"/>
</dbReference>
<evidence type="ECO:0000313" key="7">
    <source>
        <dbReference type="Proteomes" id="UP000694523"/>
    </source>
</evidence>